<protein>
    <submittedName>
        <fullName evidence="2">PAS domain-containing protein</fullName>
    </submittedName>
</protein>
<sequence>MIVDTEIKAAQPPADKIVELGKFRPNHSLSPLRQAEAYWTALRNGGGIPYRTQIDPRGLENLLEYAFILERIAPEIARFRLAGQHLIQLAGMEVRGMPASALFTPAARNSLGEVMRRTFDGPSVTELSLCSEARRGRSQFDANVILLPLKSDLGDISRCLGVLVSNAPAPTVPCRFDITHAAHREISGLRYDTPEAPKTTSKAPGFADPQRPLVRPERKRPYLWLVKS</sequence>
<reference evidence="2 3" key="1">
    <citation type="submission" date="2019-05" db="EMBL/GenBank/DDBJ databases">
        <title>Marivita sp. nov. isolated from sea sediment.</title>
        <authorList>
            <person name="Kim W."/>
        </authorList>
    </citation>
    <scope>NUCLEOTIDE SEQUENCE [LARGE SCALE GENOMIC DNA]</scope>
    <source>
        <strain evidence="2 3">CAU 1492</strain>
    </source>
</reference>
<dbReference type="InterPro" id="IPR009922">
    <property type="entry name" value="DUF1457"/>
</dbReference>
<dbReference type="EMBL" id="VCPC01000002">
    <property type="protein sequence ID" value="TMV13754.1"/>
    <property type="molecule type" value="Genomic_DNA"/>
</dbReference>
<keyword evidence="3" id="KW-1185">Reference proteome</keyword>
<proteinExistence type="predicted"/>
<name>A0ABY2XBK1_9RHOB</name>
<organism evidence="2 3">
    <name type="scientific">Arenibacterium halophilum</name>
    <dbReference type="NCBI Taxonomy" id="2583821"/>
    <lineage>
        <taxon>Bacteria</taxon>
        <taxon>Pseudomonadati</taxon>
        <taxon>Pseudomonadota</taxon>
        <taxon>Alphaproteobacteria</taxon>
        <taxon>Rhodobacterales</taxon>
        <taxon>Paracoccaceae</taxon>
        <taxon>Arenibacterium</taxon>
    </lineage>
</organism>
<evidence type="ECO:0000313" key="3">
    <source>
        <dbReference type="Proteomes" id="UP001191082"/>
    </source>
</evidence>
<accession>A0ABY2XBK1</accession>
<evidence type="ECO:0000256" key="1">
    <source>
        <dbReference type="SAM" id="MobiDB-lite"/>
    </source>
</evidence>
<feature type="region of interest" description="Disordered" evidence="1">
    <location>
        <begin position="192"/>
        <end position="214"/>
    </location>
</feature>
<evidence type="ECO:0000313" key="2">
    <source>
        <dbReference type="EMBL" id="TMV13754.1"/>
    </source>
</evidence>
<gene>
    <name evidence="2" type="ORF">FGK64_11760</name>
</gene>
<comment type="caution">
    <text evidence="2">The sequence shown here is derived from an EMBL/GenBank/DDBJ whole genome shotgun (WGS) entry which is preliminary data.</text>
</comment>
<dbReference type="Proteomes" id="UP001191082">
    <property type="component" value="Unassembled WGS sequence"/>
</dbReference>
<dbReference type="Pfam" id="PF07310">
    <property type="entry name" value="PAS_5"/>
    <property type="match status" value="1"/>
</dbReference>